<dbReference type="EMBL" id="MRDE01000016">
    <property type="protein sequence ID" value="OMH27716.1"/>
    <property type="molecule type" value="Genomic_DNA"/>
</dbReference>
<feature type="region of interest" description="Disordered" evidence="1">
    <location>
        <begin position="379"/>
        <end position="401"/>
    </location>
</feature>
<proteinExistence type="predicted"/>
<evidence type="ECO:0000256" key="1">
    <source>
        <dbReference type="SAM" id="MobiDB-lite"/>
    </source>
</evidence>
<feature type="region of interest" description="Disordered" evidence="1">
    <location>
        <begin position="123"/>
        <end position="144"/>
    </location>
</feature>
<dbReference type="OrthoDB" id="3448281at2"/>
<dbReference type="AlphaFoldDB" id="A0A1R1LJS8"/>
<protein>
    <submittedName>
        <fullName evidence="3">Pilus assembly protein CpaE</fullName>
    </submittedName>
</protein>
<dbReference type="Pfam" id="PF13614">
    <property type="entry name" value="AAA_31"/>
    <property type="match status" value="1"/>
</dbReference>
<dbReference type="PANTHER" id="PTHR43384">
    <property type="entry name" value="SEPTUM SITE-DETERMINING PROTEIN MIND HOMOLOG, CHLOROPLASTIC-RELATED"/>
    <property type="match status" value="1"/>
</dbReference>
<dbReference type="RefSeq" id="WP_076702000.1">
    <property type="nucleotide sequence ID" value="NZ_MRDE01000016.1"/>
</dbReference>
<dbReference type="InterPro" id="IPR025669">
    <property type="entry name" value="AAA_dom"/>
</dbReference>
<dbReference type="InterPro" id="IPR050625">
    <property type="entry name" value="ParA/MinD_ATPase"/>
</dbReference>
<reference evidence="3 4" key="1">
    <citation type="submission" date="2016-12" db="EMBL/GenBank/DDBJ databases">
        <title>Draft genome of Tersicoccus phoenicis 1P05MA.</title>
        <authorList>
            <person name="Nakajima Y."/>
            <person name="Yoshizawa S."/>
            <person name="Nakamura K."/>
            <person name="Ogura Y."/>
            <person name="Hayashi T."/>
            <person name="Kogure K."/>
        </authorList>
    </citation>
    <scope>NUCLEOTIDE SEQUENCE [LARGE SCALE GENOMIC DNA]</scope>
    <source>
        <strain evidence="3 4">1p05MA</strain>
    </source>
</reference>
<dbReference type="STRING" id="554083.BKD30_03505"/>
<dbReference type="GO" id="GO:0005524">
    <property type="term" value="F:ATP binding"/>
    <property type="evidence" value="ECO:0007669"/>
    <property type="project" value="TreeGrafter"/>
</dbReference>
<dbReference type="Proteomes" id="UP000187085">
    <property type="component" value="Unassembled WGS sequence"/>
</dbReference>
<dbReference type="SUPFAM" id="SSF52172">
    <property type="entry name" value="CheY-like"/>
    <property type="match status" value="1"/>
</dbReference>
<evidence type="ECO:0000313" key="3">
    <source>
        <dbReference type="EMBL" id="OMH27716.1"/>
    </source>
</evidence>
<dbReference type="PANTHER" id="PTHR43384:SF13">
    <property type="entry name" value="SLR0110 PROTEIN"/>
    <property type="match status" value="1"/>
</dbReference>
<evidence type="ECO:0000313" key="4">
    <source>
        <dbReference type="Proteomes" id="UP000187085"/>
    </source>
</evidence>
<dbReference type="GO" id="GO:0009898">
    <property type="term" value="C:cytoplasmic side of plasma membrane"/>
    <property type="evidence" value="ECO:0007669"/>
    <property type="project" value="TreeGrafter"/>
</dbReference>
<sequence length="401" mass="42463">MSQFLVISRDDAFVDRVAAATGGDLDRWGEPVLPADPGVLFSVARDGSRPDVVVLSPDVPVADGLALATSLDRFHPEITVLLVRPVERGLPLAAMRAGIRDLIAPGIDDTEFRDLLHRAARSAADRRSSAARTPGADGSRPAARGRVVVVLSPKGGAGKTTVATNLAIGLAASDPQSTVLVDLDLQFGDVAHTLQLTPEQTLSDAVSRAAARDTMVLKSFLSAHPTGIFAICAPDSPGAEAQITAEDITHLLDQLAAQYPWVVVDTDAGLSDATLAALDRATDHVFVAGTDVPSVRGLRKELDILRQLGLVPGNRHIVLNNADTRDGLSRHDIETTLGHAADVVVPFSRSVRLATNRGVPLLQAGARDKAGRTLRQLVHRFQPPTPKSRPTSTARHRRGTA</sequence>
<organism evidence="3 4">
    <name type="scientific">Tersicoccus phoenicis</name>
    <dbReference type="NCBI Taxonomy" id="554083"/>
    <lineage>
        <taxon>Bacteria</taxon>
        <taxon>Bacillati</taxon>
        <taxon>Actinomycetota</taxon>
        <taxon>Actinomycetes</taxon>
        <taxon>Micrococcales</taxon>
        <taxon>Micrococcaceae</taxon>
        <taxon>Tersicoccus</taxon>
    </lineage>
</organism>
<feature type="domain" description="AAA" evidence="2">
    <location>
        <begin position="146"/>
        <end position="300"/>
    </location>
</feature>
<gene>
    <name evidence="3" type="ORF">BKD30_03505</name>
</gene>
<keyword evidence="4" id="KW-1185">Reference proteome</keyword>
<dbReference type="InterPro" id="IPR027417">
    <property type="entry name" value="P-loop_NTPase"/>
</dbReference>
<name>A0A1R1LJS8_9MICC</name>
<dbReference type="InterPro" id="IPR011006">
    <property type="entry name" value="CheY-like_superfamily"/>
</dbReference>
<dbReference type="SUPFAM" id="SSF52540">
    <property type="entry name" value="P-loop containing nucleoside triphosphate hydrolases"/>
    <property type="match status" value="1"/>
</dbReference>
<dbReference type="GO" id="GO:0016887">
    <property type="term" value="F:ATP hydrolysis activity"/>
    <property type="evidence" value="ECO:0007669"/>
    <property type="project" value="TreeGrafter"/>
</dbReference>
<evidence type="ECO:0000259" key="2">
    <source>
        <dbReference type="Pfam" id="PF13614"/>
    </source>
</evidence>
<accession>A0A1R1LJS8</accession>
<comment type="caution">
    <text evidence="3">The sequence shown here is derived from an EMBL/GenBank/DDBJ whole genome shotgun (WGS) entry which is preliminary data.</text>
</comment>
<dbReference type="Gene3D" id="3.40.50.2300">
    <property type="match status" value="1"/>
</dbReference>
<dbReference type="GO" id="GO:0005829">
    <property type="term" value="C:cytosol"/>
    <property type="evidence" value="ECO:0007669"/>
    <property type="project" value="TreeGrafter"/>
</dbReference>
<dbReference type="GO" id="GO:0051782">
    <property type="term" value="P:negative regulation of cell division"/>
    <property type="evidence" value="ECO:0007669"/>
    <property type="project" value="TreeGrafter"/>
</dbReference>
<dbReference type="Gene3D" id="3.40.50.300">
    <property type="entry name" value="P-loop containing nucleotide triphosphate hydrolases"/>
    <property type="match status" value="1"/>
</dbReference>